<keyword evidence="3" id="KW-1185">Reference proteome</keyword>
<dbReference type="Proteomes" id="UP001583177">
    <property type="component" value="Unassembled WGS sequence"/>
</dbReference>
<evidence type="ECO:0000313" key="3">
    <source>
        <dbReference type="Proteomes" id="UP001583177"/>
    </source>
</evidence>
<dbReference type="Gene3D" id="3.30.429.10">
    <property type="entry name" value="Macrophage Migration Inhibitory Factor"/>
    <property type="match status" value="1"/>
</dbReference>
<dbReference type="EMBL" id="JAWRVE010000002">
    <property type="protein sequence ID" value="KAL1883210.1"/>
    <property type="molecule type" value="Genomic_DNA"/>
</dbReference>
<evidence type="ECO:0000259" key="1">
    <source>
        <dbReference type="Pfam" id="PF14832"/>
    </source>
</evidence>
<name>A0ABR3Y4H6_9PEZI</name>
<evidence type="ECO:0000313" key="2">
    <source>
        <dbReference type="EMBL" id="KAL1883210.1"/>
    </source>
</evidence>
<proteinExistence type="predicted"/>
<sequence>MPWYIVSHREPIAAPQRDELASAITKVHTGLFTTPSLFVNVRFEDASKIPHYVGGKPKLVNAIQAHVRSGPSRPRSSYNELCRQLRVAWESVLITTPLDTISVHGSLVAGEENGLLRPEAGHDAEWVRENMPEFERLAAEGDESMRAMVEECKSRGLGV</sequence>
<dbReference type="Pfam" id="PF14832">
    <property type="entry name" value="Tautomerase_3"/>
    <property type="match status" value="1"/>
</dbReference>
<feature type="domain" description="Tautomerase cis-CaaD-like" evidence="1">
    <location>
        <begin position="1"/>
        <end position="130"/>
    </location>
</feature>
<organism evidence="2 3">
    <name type="scientific">Diaporthe australafricana</name>
    <dbReference type="NCBI Taxonomy" id="127596"/>
    <lineage>
        <taxon>Eukaryota</taxon>
        <taxon>Fungi</taxon>
        <taxon>Dikarya</taxon>
        <taxon>Ascomycota</taxon>
        <taxon>Pezizomycotina</taxon>
        <taxon>Sordariomycetes</taxon>
        <taxon>Sordariomycetidae</taxon>
        <taxon>Diaporthales</taxon>
        <taxon>Diaporthaceae</taxon>
        <taxon>Diaporthe</taxon>
    </lineage>
</organism>
<reference evidence="2 3" key="1">
    <citation type="journal article" date="2024" name="IMA Fungus">
        <title>IMA Genome - F19 : A genome assembly and annotation guide to empower mycologists, including annotated draft genome sequences of Ceratocystis pirilliformis, Diaporthe australafricana, Fusarium ophioides, Paecilomyces lecythidis, and Sporothrix stenoceras.</title>
        <authorList>
            <person name="Aylward J."/>
            <person name="Wilson A.M."/>
            <person name="Visagie C.M."/>
            <person name="Spraker J."/>
            <person name="Barnes I."/>
            <person name="Buitendag C."/>
            <person name="Ceriani C."/>
            <person name="Del Mar Angel L."/>
            <person name="du Plessis D."/>
            <person name="Fuchs T."/>
            <person name="Gasser K."/>
            <person name="Kramer D."/>
            <person name="Li W."/>
            <person name="Munsamy K."/>
            <person name="Piso A."/>
            <person name="Price J.L."/>
            <person name="Sonnekus B."/>
            <person name="Thomas C."/>
            <person name="van der Nest A."/>
            <person name="van Dijk A."/>
            <person name="van Heerden A."/>
            <person name="van Vuuren N."/>
            <person name="Yilmaz N."/>
            <person name="Duong T.A."/>
            <person name="van der Merwe N.A."/>
            <person name="Wingfield M.J."/>
            <person name="Wingfield B.D."/>
        </authorList>
    </citation>
    <scope>NUCLEOTIDE SEQUENCE [LARGE SCALE GENOMIC DNA]</scope>
    <source>
        <strain evidence="2 3">CMW 18300</strain>
    </source>
</reference>
<accession>A0ABR3Y4H6</accession>
<dbReference type="InterPro" id="IPR028116">
    <property type="entry name" value="Cis-CaaD-like"/>
</dbReference>
<dbReference type="InterPro" id="IPR014347">
    <property type="entry name" value="Tautomerase/MIF_sf"/>
</dbReference>
<protein>
    <recommendedName>
        <fullName evidence="1">Tautomerase cis-CaaD-like domain-containing protein</fullName>
    </recommendedName>
</protein>
<gene>
    <name evidence="2" type="ORF">Daus18300_000268</name>
</gene>
<comment type="caution">
    <text evidence="2">The sequence shown here is derived from an EMBL/GenBank/DDBJ whole genome shotgun (WGS) entry which is preliminary data.</text>
</comment>